<dbReference type="STRING" id="51511.ENSCSAVP00000015599"/>
<dbReference type="PANTHER" id="PTHR24171">
    <property type="entry name" value="ANKYRIN REPEAT DOMAIN-CONTAINING PROTEIN 39-RELATED"/>
    <property type="match status" value="1"/>
</dbReference>
<reference evidence="4" key="3">
    <citation type="submission" date="2025-09" db="UniProtKB">
        <authorList>
            <consortium name="Ensembl"/>
        </authorList>
    </citation>
    <scope>IDENTIFICATION</scope>
</reference>
<organism evidence="4 5">
    <name type="scientific">Ciona savignyi</name>
    <name type="common">Pacific transparent sea squirt</name>
    <dbReference type="NCBI Taxonomy" id="51511"/>
    <lineage>
        <taxon>Eukaryota</taxon>
        <taxon>Metazoa</taxon>
        <taxon>Chordata</taxon>
        <taxon>Tunicata</taxon>
        <taxon>Ascidiacea</taxon>
        <taxon>Phlebobranchia</taxon>
        <taxon>Cionidae</taxon>
        <taxon>Ciona</taxon>
    </lineage>
</organism>
<dbReference type="PROSITE" id="PS50088">
    <property type="entry name" value="ANK_REPEAT"/>
    <property type="match status" value="3"/>
</dbReference>
<dbReference type="Proteomes" id="UP000007875">
    <property type="component" value="Unassembled WGS sequence"/>
</dbReference>
<sequence length="167" mass="18015">VCGVMVMTGHDCTSHGGGNVGGLFQSLDEMDFDRGPWVQASNGDYQLRNIWKKGGEPNLRDSAGYTALHYSARNGHENICRALIENGALVNAQTRAGMATPLHRAALNKCPLVVQLLLNHKADPCMQDADGKTALHKAVESNSAEVCTLLLAHDPNCAQIPDKNRKL</sequence>
<protein>
    <submittedName>
        <fullName evidence="4">Uncharacterized protein</fullName>
    </submittedName>
</protein>
<dbReference type="Gene3D" id="1.25.40.20">
    <property type="entry name" value="Ankyrin repeat-containing domain"/>
    <property type="match status" value="2"/>
</dbReference>
<evidence type="ECO:0000313" key="5">
    <source>
        <dbReference type="Proteomes" id="UP000007875"/>
    </source>
</evidence>
<evidence type="ECO:0000256" key="2">
    <source>
        <dbReference type="ARBA" id="ARBA00023043"/>
    </source>
</evidence>
<dbReference type="InterPro" id="IPR036770">
    <property type="entry name" value="Ankyrin_rpt-contain_sf"/>
</dbReference>
<reference evidence="4" key="2">
    <citation type="submission" date="2025-08" db="UniProtKB">
        <authorList>
            <consortium name="Ensembl"/>
        </authorList>
    </citation>
    <scope>IDENTIFICATION</scope>
</reference>
<dbReference type="PROSITE" id="PS50297">
    <property type="entry name" value="ANK_REP_REGION"/>
    <property type="match status" value="2"/>
</dbReference>
<name>H2ZDD3_CIOSA</name>
<feature type="repeat" description="ANK" evidence="3">
    <location>
        <begin position="97"/>
        <end position="129"/>
    </location>
</feature>
<dbReference type="InParanoid" id="H2ZDD3"/>
<dbReference type="SUPFAM" id="SSF48403">
    <property type="entry name" value="Ankyrin repeat"/>
    <property type="match status" value="1"/>
</dbReference>
<feature type="repeat" description="ANK" evidence="3">
    <location>
        <begin position="63"/>
        <end position="95"/>
    </location>
</feature>
<dbReference type="Ensembl" id="ENSCSAVT00000015777.1">
    <property type="protein sequence ID" value="ENSCSAVP00000015599.1"/>
    <property type="gene ID" value="ENSCSAVG00000009163.1"/>
</dbReference>
<dbReference type="InterPro" id="IPR002110">
    <property type="entry name" value="Ankyrin_rpt"/>
</dbReference>
<proteinExistence type="predicted"/>
<reference evidence="5" key="1">
    <citation type="submission" date="2003-08" db="EMBL/GenBank/DDBJ databases">
        <authorList>
            <person name="Birren B."/>
            <person name="Nusbaum C."/>
            <person name="Abebe A."/>
            <person name="Abouelleil A."/>
            <person name="Adekoya E."/>
            <person name="Ait-zahra M."/>
            <person name="Allen N."/>
            <person name="Allen T."/>
            <person name="An P."/>
            <person name="Anderson M."/>
            <person name="Anderson S."/>
            <person name="Arachchi H."/>
            <person name="Armbruster J."/>
            <person name="Bachantsang P."/>
            <person name="Baldwin J."/>
            <person name="Barry A."/>
            <person name="Bayul T."/>
            <person name="Blitshsteyn B."/>
            <person name="Bloom T."/>
            <person name="Blye J."/>
            <person name="Boguslavskiy L."/>
            <person name="Borowsky M."/>
            <person name="Boukhgalter B."/>
            <person name="Brunache A."/>
            <person name="Butler J."/>
            <person name="Calixte N."/>
            <person name="Calvo S."/>
            <person name="Camarata J."/>
            <person name="Campo K."/>
            <person name="Chang J."/>
            <person name="Cheshatsang Y."/>
            <person name="Citroen M."/>
            <person name="Collymore A."/>
            <person name="Considine T."/>
            <person name="Cook A."/>
            <person name="Cooke P."/>
            <person name="Corum B."/>
            <person name="Cuomo C."/>
            <person name="David R."/>
            <person name="Dawoe T."/>
            <person name="Degray S."/>
            <person name="Dodge S."/>
            <person name="Dooley K."/>
            <person name="Dorje P."/>
            <person name="Dorjee K."/>
            <person name="Dorris L."/>
            <person name="Duffey N."/>
            <person name="Dupes A."/>
            <person name="Elkins T."/>
            <person name="Engels R."/>
            <person name="Erickson J."/>
            <person name="Farina A."/>
            <person name="Faro S."/>
            <person name="Ferreira P."/>
            <person name="Fischer H."/>
            <person name="Fitzgerald M."/>
            <person name="Foley K."/>
            <person name="Gage D."/>
            <person name="Galagan J."/>
            <person name="Gearin G."/>
            <person name="Gnerre S."/>
            <person name="Gnirke A."/>
            <person name="Goyette A."/>
            <person name="Graham J."/>
            <person name="Grandbois E."/>
            <person name="Gyaltsen K."/>
            <person name="Hafez N."/>
            <person name="Hagopian D."/>
            <person name="Hagos B."/>
            <person name="Hall J."/>
            <person name="Hatcher B."/>
            <person name="Heller A."/>
            <person name="Higgins H."/>
            <person name="Honan T."/>
            <person name="Horn A."/>
            <person name="Houde N."/>
            <person name="Hughes L."/>
            <person name="Hulme W."/>
            <person name="Husby E."/>
            <person name="Iliev I."/>
            <person name="Jaffe D."/>
            <person name="Jones C."/>
            <person name="Kamal M."/>
            <person name="Kamat A."/>
            <person name="Kamvysselis M."/>
            <person name="Karlsson E."/>
            <person name="Kells C."/>
            <person name="Kieu A."/>
            <person name="Kisner P."/>
            <person name="Kodira C."/>
            <person name="Kulbokas E."/>
            <person name="Labutti K."/>
            <person name="Lama D."/>
            <person name="Landers T."/>
            <person name="Leger J."/>
            <person name="Levine S."/>
            <person name="Lewis D."/>
            <person name="Lewis T."/>
            <person name="Lindblad-toh K."/>
            <person name="Liu X."/>
            <person name="Lokyitsang T."/>
            <person name="Lokyitsang Y."/>
            <person name="Lucien O."/>
            <person name="Lui A."/>
            <person name="Ma L.J."/>
            <person name="Mabbitt R."/>
            <person name="Macdonald J."/>
            <person name="Maclean C."/>
            <person name="Major J."/>
            <person name="Manning J."/>
            <person name="Marabella R."/>
            <person name="Maru K."/>
            <person name="Matthews C."/>
            <person name="Mauceli E."/>
            <person name="Mccarthy M."/>
            <person name="Mcdonough S."/>
            <person name="Mcghee T."/>
            <person name="Meldrim J."/>
            <person name="Meneus L."/>
            <person name="Mesirov J."/>
            <person name="Mihalev A."/>
            <person name="Mihova T."/>
            <person name="Mikkelsen T."/>
            <person name="Mlenga V."/>
            <person name="Moru K."/>
            <person name="Mozes J."/>
            <person name="Mulrain L."/>
            <person name="Munson G."/>
            <person name="Naylor J."/>
            <person name="Newes C."/>
            <person name="Nguyen C."/>
            <person name="Nguyen N."/>
            <person name="Nguyen T."/>
            <person name="Nicol R."/>
            <person name="Nielsen C."/>
            <person name="Nizzari M."/>
            <person name="Norbu C."/>
            <person name="Norbu N."/>
            <person name="O'donnell P."/>
            <person name="Okoawo O."/>
            <person name="O'leary S."/>
            <person name="Omotosho B."/>
            <person name="O'neill K."/>
            <person name="Osman S."/>
            <person name="Parker S."/>
            <person name="Perrin D."/>
            <person name="Phunkhang P."/>
            <person name="Piqani B."/>
            <person name="Purcell S."/>
            <person name="Rachupka T."/>
            <person name="Ramasamy U."/>
            <person name="Rameau R."/>
            <person name="Ray V."/>
            <person name="Raymond C."/>
            <person name="Retta R."/>
            <person name="Richardson S."/>
            <person name="Rise C."/>
            <person name="Rodriguez J."/>
            <person name="Rogers J."/>
            <person name="Rogov P."/>
            <person name="Rutman M."/>
            <person name="Schupbach R."/>
            <person name="Seaman C."/>
            <person name="Settipalli S."/>
            <person name="Sharpe T."/>
            <person name="Sheridan J."/>
            <person name="Sherpa N."/>
            <person name="Shi J."/>
            <person name="Smirnov S."/>
            <person name="Smith C."/>
            <person name="Sougnez C."/>
            <person name="Spencer B."/>
            <person name="Stalker J."/>
            <person name="Stange-thomann N."/>
            <person name="Stavropoulos S."/>
            <person name="Stetson K."/>
            <person name="Stone C."/>
            <person name="Stone S."/>
            <person name="Stubbs M."/>
            <person name="Talamas J."/>
            <person name="Tchuinga P."/>
            <person name="Tenzing P."/>
            <person name="Tesfaye S."/>
            <person name="Theodore J."/>
            <person name="Thoulutsang Y."/>
            <person name="Topham K."/>
            <person name="Towey S."/>
            <person name="Tsamla T."/>
            <person name="Tsomo N."/>
            <person name="Vallee D."/>
            <person name="Vassiliev H."/>
            <person name="Venkataraman V."/>
            <person name="Vinson J."/>
            <person name="Vo A."/>
            <person name="Wade C."/>
            <person name="Wang S."/>
            <person name="Wangchuk T."/>
            <person name="Wangdi T."/>
            <person name="Whittaker C."/>
            <person name="Wilkinson J."/>
            <person name="Wu Y."/>
            <person name="Wyman D."/>
            <person name="Yadav S."/>
            <person name="Yang S."/>
            <person name="Yang X."/>
            <person name="Yeager S."/>
            <person name="Yee E."/>
            <person name="Young G."/>
            <person name="Zainoun J."/>
            <person name="Zembeck L."/>
            <person name="Zimmer A."/>
            <person name="Zody M."/>
            <person name="Lander E."/>
        </authorList>
    </citation>
    <scope>NUCLEOTIDE SEQUENCE [LARGE SCALE GENOMIC DNA]</scope>
</reference>
<dbReference type="SMART" id="SM00248">
    <property type="entry name" value="ANK"/>
    <property type="match status" value="3"/>
</dbReference>
<dbReference type="AlphaFoldDB" id="H2ZDD3"/>
<dbReference type="OMA" id="HKACASG"/>
<dbReference type="PANTHER" id="PTHR24171:SF9">
    <property type="entry name" value="ANKYRIN REPEAT DOMAIN-CONTAINING PROTEIN 39"/>
    <property type="match status" value="1"/>
</dbReference>
<keyword evidence="2 3" id="KW-0040">ANK repeat</keyword>
<dbReference type="Pfam" id="PF00023">
    <property type="entry name" value="Ank"/>
    <property type="match status" value="1"/>
</dbReference>
<dbReference type="eggNOG" id="KOG0504">
    <property type="taxonomic scope" value="Eukaryota"/>
</dbReference>
<feature type="repeat" description="ANK" evidence="3">
    <location>
        <begin position="130"/>
        <end position="156"/>
    </location>
</feature>
<keyword evidence="5" id="KW-1185">Reference proteome</keyword>
<evidence type="ECO:0000313" key="4">
    <source>
        <dbReference type="Ensembl" id="ENSCSAVP00000015599.1"/>
    </source>
</evidence>
<accession>H2ZDD3</accession>
<dbReference type="Pfam" id="PF12796">
    <property type="entry name" value="Ank_2"/>
    <property type="match status" value="1"/>
</dbReference>
<dbReference type="GeneTree" id="ENSGT00940000160547"/>
<dbReference type="PRINTS" id="PR01415">
    <property type="entry name" value="ANKYRIN"/>
</dbReference>
<keyword evidence="1" id="KW-0677">Repeat</keyword>
<evidence type="ECO:0000256" key="3">
    <source>
        <dbReference type="PROSITE-ProRule" id="PRU00023"/>
    </source>
</evidence>
<evidence type="ECO:0000256" key="1">
    <source>
        <dbReference type="ARBA" id="ARBA00022737"/>
    </source>
</evidence>
<dbReference type="HOGENOM" id="CLU_000134_35_1_1"/>